<dbReference type="InterPro" id="IPR050129">
    <property type="entry name" value="Zn_alcohol_dh"/>
</dbReference>
<comment type="caution">
    <text evidence="3">The sequence shown here is derived from an EMBL/GenBank/DDBJ whole genome shotgun (WGS) entry which is preliminary data.</text>
</comment>
<dbReference type="InterPro" id="IPR011032">
    <property type="entry name" value="GroES-like_sf"/>
</dbReference>
<dbReference type="Gene3D" id="3.90.180.10">
    <property type="entry name" value="Medium-chain alcohol dehydrogenases, catalytic domain"/>
    <property type="match status" value="1"/>
</dbReference>
<protein>
    <recommendedName>
        <fullName evidence="2">Alcohol dehydrogenase-like N-terminal domain-containing protein</fullName>
    </recommendedName>
</protein>
<dbReference type="PANTHER" id="PTHR43401">
    <property type="entry name" value="L-THREONINE 3-DEHYDROGENASE"/>
    <property type="match status" value="1"/>
</dbReference>
<organism evidence="3 4">
    <name type="scientific">Dictyobacter vulcani</name>
    <dbReference type="NCBI Taxonomy" id="2607529"/>
    <lineage>
        <taxon>Bacteria</taxon>
        <taxon>Bacillati</taxon>
        <taxon>Chloroflexota</taxon>
        <taxon>Ktedonobacteria</taxon>
        <taxon>Ktedonobacterales</taxon>
        <taxon>Dictyobacteraceae</taxon>
        <taxon>Dictyobacter</taxon>
    </lineage>
</organism>
<dbReference type="AlphaFoldDB" id="A0A5J4KRE2"/>
<gene>
    <name evidence="3" type="ORF">KDW_30890</name>
</gene>
<dbReference type="Pfam" id="PF08240">
    <property type="entry name" value="ADH_N"/>
    <property type="match status" value="1"/>
</dbReference>
<dbReference type="Gene3D" id="1.10.3210.10">
    <property type="entry name" value="Hypothetical protein af1432"/>
    <property type="match status" value="1"/>
</dbReference>
<name>A0A5J4KRE2_9CHLR</name>
<evidence type="ECO:0000259" key="2">
    <source>
        <dbReference type="Pfam" id="PF08240"/>
    </source>
</evidence>
<dbReference type="InterPro" id="IPR013154">
    <property type="entry name" value="ADH-like_N"/>
</dbReference>
<evidence type="ECO:0000313" key="4">
    <source>
        <dbReference type="Proteomes" id="UP000326912"/>
    </source>
</evidence>
<dbReference type="PANTHER" id="PTHR43401:SF2">
    <property type="entry name" value="L-THREONINE 3-DEHYDROGENASE"/>
    <property type="match status" value="1"/>
</dbReference>
<sequence length="704" mass="79748">MVHPLDAWEKMYCHYEAPYEVIQRDKPYQMWVDLELPEPCGEEEMTLMMCAAGICGTDLRVYTGERPVPAGRIGHEAFAIIIDVGKKAKEKGYRRGMFVVVDCNHPDAQKRDLHLDGVLGRFYRVPADFVMCEPQRRIIPIDAYLSTQCIAPATAALVEPMTVALHALDYLRKGGPKPREFYDHYLTTADSMPDDEVNLLQGKNIVITGAGSIAVFAACMARINQAKSITLVNRDQIRLAHAVRVAKPDYYFPDDDDVSTKILQHFRTIGGVDYVLVASHGSAVKKAIEYLNPQGTILLVAGIGKEEVLQTDSDIVNLYSIRHDDLEKDIVVHGKPLKLMGVHGTTQPLFHQVLSYLVRGEFEKYGINPLDQITHVVSLNALPHVFALATKGNTIHHTHIGKILVDFRLLGKGIYTLDEYTSMFPQKSREFLTGKGMRAIAQYNSKSIHKKNTFASIRASMDTIVETLEGRYQTIKNKELCAKERKLLEKAFLVANNAYQGMQKERRFRPDGTRFIFHPLDMAEYAITHLSIVDPQVIAALLLHDVMEYTTLDAYYLQEQFGRTVASIAIDLAQDRTFETMPLAHVIDYLHGNAFVPFLRQIGYDEREQGRRNALINLAIKNEQYTRLISTPKHPLSPILKVLDNYTNYAWVSELPPSKIPQRSQEEIVMFKAYIAKCRCTYALPQVLQKDAYDVVALYENVRV</sequence>
<dbReference type="EMBL" id="BKZW01000001">
    <property type="protein sequence ID" value="GER88927.1"/>
    <property type="molecule type" value="Genomic_DNA"/>
</dbReference>
<dbReference type="SUPFAM" id="SSF50129">
    <property type="entry name" value="GroES-like"/>
    <property type="match status" value="1"/>
</dbReference>
<dbReference type="SUPFAM" id="SSF51735">
    <property type="entry name" value="NAD(P)-binding Rossmann-fold domains"/>
    <property type="match status" value="1"/>
</dbReference>
<evidence type="ECO:0000256" key="1">
    <source>
        <dbReference type="ARBA" id="ARBA00023002"/>
    </source>
</evidence>
<dbReference type="Gene3D" id="3.40.50.720">
    <property type="entry name" value="NAD(P)-binding Rossmann-like Domain"/>
    <property type="match status" value="1"/>
</dbReference>
<proteinExistence type="predicted"/>
<keyword evidence="4" id="KW-1185">Reference proteome</keyword>
<dbReference type="SUPFAM" id="SSF109604">
    <property type="entry name" value="HD-domain/PDEase-like"/>
    <property type="match status" value="1"/>
</dbReference>
<dbReference type="GO" id="GO:0016491">
    <property type="term" value="F:oxidoreductase activity"/>
    <property type="evidence" value="ECO:0007669"/>
    <property type="project" value="UniProtKB-KW"/>
</dbReference>
<dbReference type="RefSeq" id="WP_162005262.1">
    <property type="nucleotide sequence ID" value="NZ_BKZW01000001.1"/>
</dbReference>
<feature type="domain" description="Alcohol dehydrogenase-like N-terminal" evidence="2">
    <location>
        <begin position="42"/>
        <end position="130"/>
    </location>
</feature>
<dbReference type="InterPro" id="IPR036291">
    <property type="entry name" value="NAD(P)-bd_dom_sf"/>
</dbReference>
<reference evidence="3 4" key="1">
    <citation type="submission" date="2019-10" db="EMBL/GenBank/DDBJ databases">
        <title>Dictyobacter vulcani sp. nov., within the class Ktedonobacteria, isolated from soil of volcanic Mt. Zao.</title>
        <authorList>
            <person name="Zheng Y."/>
            <person name="Wang C.M."/>
            <person name="Sakai Y."/>
            <person name="Abe K."/>
            <person name="Yokota A."/>
            <person name="Yabe S."/>
        </authorList>
    </citation>
    <scope>NUCLEOTIDE SEQUENCE [LARGE SCALE GENOMIC DNA]</scope>
    <source>
        <strain evidence="3 4">W12</strain>
    </source>
</reference>
<accession>A0A5J4KRE2</accession>
<keyword evidence="1" id="KW-0560">Oxidoreductase</keyword>
<evidence type="ECO:0000313" key="3">
    <source>
        <dbReference type="EMBL" id="GER88927.1"/>
    </source>
</evidence>
<dbReference type="Proteomes" id="UP000326912">
    <property type="component" value="Unassembled WGS sequence"/>
</dbReference>